<comment type="caution">
    <text evidence="1">The sequence shown here is derived from an EMBL/GenBank/DDBJ whole genome shotgun (WGS) entry which is preliminary data.</text>
</comment>
<sequence length="91" mass="10230">MENKHLISGYDPADAESRDCAVTVFSYESVQQLIKDTRKAERQHCADLYAIRLVKLSAHVLDSKMGPSASAALLQSESENIERQAQEWNHV</sequence>
<evidence type="ECO:0000313" key="1">
    <source>
        <dbReference type="EMBL" id="CDH06568.1"/>
    </source>
</evidence>
<dbReference type="Pfam" id="PF10809">
    <property type="entry name" value="DUF2732"/>
    <property type="match status" value="1"/>
</dbReference>
<dbReference type="Proteomes" id="UP000028483">
    <property type="component" value="Unassembled WGS sequence"/>
</dbReference>
<evidence type="ECO:0000313" key="2">
    <source>
        <dbReference type="Proteomes" id="UP000028483"/>
    </source>
</evidence>
<dbReference type="EMBL" id="CBSX010000152">
    <property type="protein sequence ID" value="CDH06568.1"/>
    <property type="molecule type" value="Genomic_DNA"/>
</dbReference>
<dbReference type="HOGENOM" id="CLU_189951_1_0_6"/>
<name>A0A077P7S2_XENBV</name>
<proteinExistence type="predicted"/>
<dbReference type="InterPro" id="IPR020126">
    <property type="entry name" value="DUF2732"/>
</dbReference>
<organism evidence="1 2">
    <name type="scientific">Xenorhabdus bovienii str. oregonense</name>
    <dbReference type="NCBI Taxonomy" id="1398202"/>
    <lineage>
        <taxon>Bacteria</taxon>
        <taxon>Pseudomonadati</taxon>
        <taxon>Pseudomonadota</taxon>
        <taxon>Gammaproteobacteria</taxon>
        <taxon>Enterobacterales</taxon>
        <taxon>Morganellaceae</taxon>
        <taxon>Xenorhabdus</taxon>
    </lineage>
</organism>
<reference evidence="1" key="1">
    <citation type="submission" date="2013-07" db="EMBL/GenBank/DDBJ databases">
        <title>Sub-species coevolution in mutualistic symbiosis.</title>
        <authorList>
            <person name="Murfin K."/>
            <person name="Klassen J."/>
            <person name="Lee M."/>
            <person name="Forst S."/>
            <person name="Stock P."/>
            <person name="Goodrich-Blair H."/>
        </authorList>
    </citation>
    <scope>NUCLEOTIDE SEQUENCE [LARGE SCALE GENOMIC DNA]</scope>
    <source>
        <strain evidence="1">Oregonense</strain>
    </source>
</reference>
<gene>
    <name evidence="1" type="ORF">XBO1_2350029</name>
</gene>
<dbReference type="AlphaFoldDB" id="A0A077P7S2"/>
<protein>
    <submittedName>
        <fullName evidence="1">Uncharacterized protein</fullName>
    </submittedName>
</protein>
<accession>A0A077P7S2</accession>
<dbReference type="RefSeq" id="WP_038257808.1">
    <property type="nucleotide sequence ID" value="NZ_CAWLUU010000205.1"/>
</dbReference>